<gene>
    <name evidence="9" type="ORF">TrLO_g4473</name>
</gene>
<dbReference type="InterPro" id="IPR000306">
    <property type="entry name" value="Znf_FYVE"/>
</dbReference>
<evidence type="ECO:0000256" key="2">
    <source>
        <dbReference type="ARBA" id="ARBA00022771"/>
    </source>
</evidence>
<dbReference type="SUPFAM" id="SSF57903">
    <property type="entry name" value="FYVE/PHD zinc finger"/>
    <property type="match status" value="1"/>
</dbReference>
<dbReference type="Pfam" id="PF13920">
    <property type="entry name" value="zf-C3HC4_3"/>
    <property type="match status" value="1"/>
</dbReference>
<protein>
    <submittedName>
        <fullName evidence="9">Uncharacterized protein</fullName>
    </submittedName>
</protein>
<dbReference type="SMART" id="SM00456">
    <property type="entry name" value="WW"/>
    <property type="match status" value="1"/>
</dbReference>
<evidence type="ECO:0000259" key="8">
    <source>
        <dbReference type="PROSITE" id="PS50178"/>
    </source>
</evidence>
<dbReference type="PANTHER" id="PTHR23164:SF30">
    <property type="entry name" value="EARLY ENDOSOME ANTIGEN 1"/>
    <property type="match status" value="1"/>
</dbReference>
<dbReference type="GO" id="GO:0008270">
    <property type="term" value="F:zinc ion binding"/>
    <property type="evidence" value="ECO:0007669"/>
    <property type="project" value="UniProtKB-KW"/>
</dbReference>
<dbReference type="InterPro" id="IPR017455">
    <property type="entry name" value="Znf_FYVE-rel"/>
</dbReference>
<dbReference type="Gene3D" id="2.20.70.10">
    <property type="match status" value="1"/>
</dbReference>
<dbReference type="InterPro" id="IPR001841">
    <property type="entry name" value="Znf_RING"/>
</dbReference>
<dbReference type="OrthoDB" id="44365at2759"/>
<evidence type="ECO:0000256" key="5">
    <source>
        <dbReference type="SAM" id="MobiDB-lite"/>
    </source>
</evidence>
<feature type="region of interest" description="Disordered" evidence="5">
    <location>
        <begin position="347"/>
        <end position="387"/>
    </location>
</feature>
<dbReference type="PROSITE" id="PS50089">
    <property type="entry name" value="ZF_RING_2"/>
    <property type="match status" value="1"/>
</dbReference>
<comment type="caution">
    <text evidence="9">The sequence shown here is derived from an EMBL/GenBank/DDBJ whole genome shotgun (WGS) entry which is preliminary data.</text>
</comment>
<evidence type="ECO:0000259" key="7">
    <source>
        <dbReference type="PROSITE" id="PS50089"/>
    </source>
</evidence>
<dbReference type="Pfam" id="PF00397">
    <property type="entry name" value="WW"/>
    <property type="match status" value="1"/>
</dbReference>
<reference evidence="10" key="1">
    <citation type="journal article" date="2023" name="Commun. Biol.">
        <title>Genome analysis of Parmales, the sister group of diatoms, reveals the evolutionary specialization of diatoms from phago-mixotrophs to photoautotrophs.</title>
        <authorList>
            <person name="Ban H."/>
            <person name="Sato S."/>
            <person name="Yoshikawa S."/>
            <person name="Yamada K."/>
            <person name="Nakamura Y."/>
            <person name="Ichinomiya M."/>
            <person name="Sato N."/>
            <person name="Blanc-Mathieu R."/>
            <person name="Endo H."/>
            <person name="Kuwata A."/>
            <person name="Ogata H."/>
        </authorList>
    </citation>
    <scope>NUCLEOTIDE SEQUENCE [LARGE SCALE GENOMIC DNA]</scope>
    <source>
        <strain evidence="10">NIES 3700</strain>
    </source>
</reference>
<dbReference type="SMART" id="SM00064">
    <property type="entry name" value="FYVE"/>
    <property type="match status" value="1"/>
</dbReference>
<dbReference type="Pfam" id="PF01363">
    <property type="entry name" value="FYVE"/>
    <property type="match status" value="1"/>
</dbReference>
<dbReference type="InterPro" id="IPR036020">
    <property type="entry name" value="WW_dom_sf"/>
</dbReference>
<dbReference type="PROSITE" id="PS50178">
    <property type="entry name" value="ZF_FYVE"/>
    <property type="match status" value="1"/>
</dbReference>
<evidence type="ECO:0000313" key="10">
    <source>
        <dbReference type="Proteomes" id="UP001165122"/>
    </source>
</evidence>
<dbReference type="SUPFAM" id="SSF57850">
    <property type="entry name" value="RING/U-box"/>
    <property type="match status" value="1"/>
</dbReference>
<dbReference type="PROSITE" id="PS01159">
    <property type="entry name" value="WW_DOMAIN_1"/>
    <property type="match status" value="1"/>
</dbReference>
<evidence type="ECO:0000256" key="1">
    <source>
        <dbReference type="ARBA" id="ARBA00022723"/>
    </source>
</evidence>
<dbReference type="InterPro" id="IPR013083">
    <property type="entry name" value="Znf_RING/FYVE/PHD"/>
</dbReference>
<evidence type="ECO:0000256" key="3">
    <source>
        <dbReference type="ARBA" id="ARBA00022833"/>
    </source>
</evidence>
<keyword evidence="2 4" id="KW-0863">Zinc-finger</keyword>
<dbReference type="AlphaFoldDB" id="A0A9W7FU56"/>
<dbReference type="CDD" id="cd00201">
    <property type="entry name" value="WW"/>
    <property type="match status" value="1"/>
</dbReference>
<dbReference type="Proteomes" id="UP001165122">
    <property type="component" value="Unassembled WGS sequence"/>
</dbReference>
<keyword evidence="10" id="KW-1185">Reference proteome</keyword>
<feature type="domain" description="FYVE-type" evidence="8">
    <location>
        <begin position="73"/>
        <end position="138"/>
    </location>
</feature>
<name>A0A9W7FU56_9STRA</name>
<proteinExistence type="predicted"/>
<dbReference type="PROSITE" id="PS50020">
    <property type="entry name" value="WW_DOMAIN_2"/>
    <property type="match status" value="1"/>
</dbReference>
<dbReference type="EMBL" id="BRXW01000318">
    <property type="protein sequence ID" value="GMI18055.1"/>
    <property type="molecule type" value="Genomic_DNA"/>
</dbReference>
<dbReference type="InterPro" id="IPR001202">
    <property type="entry name" value="WW_dom"/>
</dbReference>
<sequence length="439" mass="48431">MQNLLSRDLHQFNVAPFPSNGRQLWKAYVKQNNKAASPQFLLGVFSHEQQATNACYHNSPPVWVDNNNSNAPNQTPNTCKLCSKGFALLSRAHHCRNCGCVCCSECSPTFWPAKMVPSTYHLSEKKVRVCRACHTLMEQFRGALLKGTDEDFDRAIACISTTNINLMSPYSIYSDCLYPVHCAAIGGNVEIFKYLVEAQGCALSFVRNGGVEPYRTKSSETCLRERVVYELVASLLAGNALFPFPRCISRGVTIKEVRNLKDLQTLVDKLIRATPTTSSSTTSSSIPTATIQEEDGQGEEILAAFSAASLSSTSTTPTQPNPLTDCWVQHFDEASGRNYYYNGRTGATSWEPPPGWEDGNPDLNFSASAPTLDPHNRPSMDNNNNNDDDDDQCAVCMDKRVEGCFTPCGHMVCCVECGEALDSCPICRETVSFIKTFRN</sequence>
<dbReference type="SUPFAM" id="SSF51045">
    <property type="entry name" value="WW domain"/>
    <property type="match status" value="1"/>
</dbReference>
<dbReference type="PANTHER" id="PTHR23164">
    <property type="entry name" value="EARLY ENDOSOME ANTIGEN 1"/>
    <property type="match status" value="1"/>
</dbReference>
<dbReference type="InterPro" id="IPR011011">
    <property type="entry name" value="Znf_FYVE_PHD"/>
</dbReference>
<feature type="domain" description="RING-type" evidence="7">
    <location>
        <begin position="393"/>
        <end position="428"/>
    </location>
</feature>
<accession>A0A9W7FU56</accession>
<evidence type="ECO:0000313" key="9">
    <source>
        <dbReference type="EMBL" id="GMI18055.1"/>
    </source>
</evidence>
<organism evidence="9 10">
    <name type="scientific">Triparma laevis f. longispina</name>
    <dbReference type="NCBI Taxonomy" id="1714387"/>
    <lineage>
        <taxon>Eukaryota</taxon>
        <taxon>Sar</taxon>
        <taxon>Stramenopiles</taxon>
        <taxon>Ochrophyta</taxon>
        <taxon>Bolidophyceae</taxon>
        <taxon>Parmales</taxon>
        <taxon>Triparmaceae</taxon>
        <taxon>Triparma</taxon>
    </lineage>
</organism>
<dbReference type="Gene3D" id="3.30.40.10">
    <property type="entry name" value="Zinc/RING finger domain, C3HC4 (zinc finger)"/>
    <property type="match status" value="2"/>
</dbReference>
<evidence type="ECO:0000256" key="4">
    <source>
        <dbReference type="PROSITE-ProRule" id="PRU00175"/>
    </source>
</evidence>
<keyword evidence="1" id="KW-0479">Metal-binding</keyword>
<keyword evidence="3" id="KW-0862">Zinc</keyword>
<feature type="domain" description="WW" evidence="6">
    <location>
        <begin position="321"/>
        <end position="355"/>
    </location>
</feature>
<evidence type="ECO:0000259" key="6">
    <source>
        <dbReference type="PROSITE" id="PS50020"/>
    </source>
</evidence>